<keyword evidence="5 7" id="KW-1133">Transmembrane helix</keyword>
<dbReference type="InterPro" id="IPR050291">
    <property type="entry name" value="CDF_Transporter"/>
</dbReference>
<keyword evidence="4 7" id="KW-0812">Transmembrane</keyword>
<feature type="transmembrane region" description="Helical" evidence="7">
    <location>
        <begin position="159"/>
        <end position="181"/>
    </location>
</feature>
<comment type="caution">
    <text evidence="10">The sequence shown here is derived from an EMBL/GenBank/DDBJ whole genome shotgun (WGS) entry which is preliminary data.</text>
</comment>
<evidence type="ECO:0000256" key="3">
    <source>
        <dbReference type="ARBA" id="ARBA00022448"/>
    </source>
</evidence>
<feature type="transmembrane region" description="Helical" evidence="7">
    <location>
        <begin position="227"/>
        <end position="244"/>
    </location>
</feature>
<dbReference type="InterPro" id="IPR036837">
    <property type="entry name" value="Cation_efflux_CTD_sf"/>
</dbReference>
<feature type="transmembrane region" description="Helical" evidence="7">
    <location>
        <begin position="57"/>
        <end position="79"/>
    </location>
</feature>
<dbReference type="Gene3D" id="1.20.1510.10">
    <property type="entry name" value="Cation efflux protein transmembrane domain"/>
    <property type="match status" value="1"/>
</dbReference>
<keyword evidence="3" id="KW-0813">Transport</keyword>
<dbReference type="InterPro" id="IPR027469">
    <property type="entry name" value="Cation_efflux_TMD_sf"/>
</dbReference>
<evidence type="ECO:0000256" key="5">
    <source>
        <dbReference type="ARBA" id="ARBA00022989"/>
    </source>
</evidence>
<dbReference type="GO" id="GO:0015341">
    <property type="term" value="F:zinc efflux antiporter activity"/>
    <property type="evidence" value="ECO:0007669"/>
    <property type="project" value="TreeGrafter"/>
</dbReference>
<dbReference type="Proteomes" id="UP000431092">
    <property type="component" value="Unassembled WGS sequence"/>
</dbReference>
<dbReference type="FunFam" id="1.20.1510.10:FF:000001">
    <property type="entry name" value="Ferrous-iron efflux pump FieF"/>
    <property type="match status" value="1"/>
</dbReference>
<evidence type="ECO:0000256" key="7">
    <source>
        <dbReference type="SAM" id="Phobius"/>
    </source>
</evidence>
<dbReference type="AlphaFoldDB" id="A0A6I3IHF8"/>
<evidence type="ECO:0000313" key="11">
    <source>
        <dbReference type="Proteomes" id="UP000431092"/>
    </source>
</evidence>
<dbReference type="NCBIfam" id="TIGR01297">
    <property type="entry name" value="CDF"/>
    <property type="match status" value="1"/>
</dbReference>
<feature type="transmembrane region" description="Helical" evidence="7">
    <location>
        <begin position="202"/>
        <end position="221"/>
    </location>
</feature>
<dbReference type="GO" id="GO:0015093">
    <property type="term" value="F:ferrous iron transmembrane transporter activity"/>
    <property type="evidence" value="ECO:0007669"/>
    <property type="project" value="TreeGrafter"/>
</dbReference>
<dbReference type="Pfam" id="PF01545">
    <property type="entry name" value="Cation_efflux"/>
    <property type="match status" value="1"/>
</dbReference>
<organism evidence="10 11">
    <name type="scientific">Arsenicicoccus cauae</name>
    <dbReference type="NCBI Taxonomy" id="2663847"/>
    <lineage>
        <taxon>Bacteria</taxon>
        <taxon>Bacillati</taxon>
        <taxon>Actinomycetota</taxon>
        <taxon>Actinomycetes</taxon>
        <taxon>Micrococcales</taxon>
        <taxon>Intrasporangiaceae</taxon>
        <taxon>Arsenicicoccus</taxon>
    </lineage>
</organism>
<feature type="transmembrane region" description="Helical" evidence="7">
    <location>
        <begin position="91"/>
        <end position="108"/>
    </location>
</feature>
<keyword evidence="11" id="KW-1185">Reference proteome</keyword>
<dbReference type="PANTHER" id="PTHR43840:SF15">
    <property type="entry name" value="MITOCHONDRIAL METAL TRANSPORTER 1-RELATED"/>
    <property type="match status" value="1"/>
</dbReference>
<dbReference type="GO" id="GO:0006882">
    <property type="term" value="P:intracellular zinc ion homeostasis"/>
    <property type="evidence" value="ECO:0007669"/>
    <property type="project" value="TreeGrafter"/>
</dbReference>
<evidence type="ECO:0000256" key="2">
    <source>
        <dbReference type="ARBA" id="ARBA00008114"/>
    </source>
</evidence>
<dbReference type="InterPro" id="IPR002524">
    <property type="entry name" value="Cation_efflux"/>
</dbReference>
<evidence type="ECO:0000256" key="4">
    <source>
        <dbReference type="ARBA" id="ARBA00022692"/>
    </source>
</evidence>
<dbReference type="EMBL" id="WLVL01000028">
    <property type="protein sequence ID" value="MTB72033.1"/>
    <property type="molecule type" value="Genomic_DNA"/>
</dbReference>
<reference evidence="10 11" key="1">
    <citation type="submission" date="2019-11" db="EMBL/GenBank/DDBJ databases">
        <title>Whole genome sequencing identifies a novel species of the genus Arsenicicoccus isolated from human blood.</title>
        <authorList>
            <person name="Jeong J.H."/>
            <person name="Kweon O.J."/>
            <person name="Kim H.R."/>
            <person name="Kim T.-H."/>
            <person name="Ha S.-M."/>
            <person name="Lee M.-K."/>
        </authorList>
    </citation>
    <scope>NUCLEOTIDE SEQUENCE [LARGE SCALE GENOMIC DNA]</scope>
    <source>
        <strain evidence="10 11">MKL-02</strain>
    </source>
</reference>
<comment type="subcellular location">
    <subcellularLocation>
        <location evidence="1">Membrane</location>
        <topology evidence="1">Multi-pass membrane protein</topology>
    </subcellularLocation>
</comment>
<dbReference type="Gene3D" id="3.30.70.1350">
    <property type="entry name" value="Cation efflux protein, cytoplasmic domain"/>
    <property type="match status" value="1"/>
</dbReference>
<dbReference type="GO" id="GO:0005886">
    <property type="term" value="C:plasma membrane"/>
    <property type="evidence" value="ECO:0007669"/>
    <property type="project" value="TreeGrafter"/>
</dbReference>
<protein>
    <submittedName>
        <fullName evidence="10">Cation diffusion facilitator family transporter</fullName>
    </submittedName>
</protein>
<dbReference type="Pfam" id="PF16916">
    <property type="entry name" value="ZT_dimer"/>
    <property type="match status" value="1"/>
</dbReference>
<evidence type="ECO:0000256" key="6">
    <source>
        <dbReference type="ARBA" id="ARBA00023136"/>
    </source>
</evidence>
<evidence type="ECO:0000259" key="8">
    <source>
        <dbReference type="Pfam" id="PF01545"/>
    </source>
</evidence>
<dbReference type="InterPro" id="IPR027470">
    <property type="entry name" value="Cation_efflux_CTD"/>
</dbReference>
<comment type="similarity">
    <text evidence="2">Belongs to the cation diffusion facilitator (CDF) transporter (TC 2.A.4) family.</text>
</comment>
<evidence type="ECO:0000259" key="9">
    <source>
        <dbReference type="Pfam" id="PF16916"/>
    </source>
</evidence>
<evidence type="ECO:0000313" key="10">
    <source>
        <dbReference type="EMBL" id="MTB72033.1"/>
    </source>
</evidence>
<keyword evidence="6 7" id="KW-0472">Membrane</keyword>
<accession>A0A6I3IHF8</accession>
<feature type="domain" description="Cation efflux protein transmembrane" evidence="8">
    <location>
        <begin position="59"/>
        <end position="252"/>
    </location>
</feature>
<dbReference type="PANTHER" id="PTHR43840">
    <property type="entry name" value="MITOCHONDRIAL METAL TRANSPORTER 1-RELATED"/>
    <property type="match status" value="1"/>
</dbReference>
<dbReference type="SUPFAM" id="SSF160240">
    <property type="entry name" value="Cation efflux protein cytoplasmic domain-like"/>
    <property type="match status" value="1"/>
</dbReference>
<sequence>MSSQARSVSVSGRPIRRSLSRRARSVGGVTRLIVGAAGCDDRRVTPAADPSRDLRRFAWLSIAAAIATITLKAGAWLLTGSVGLLSDAAESVVNLVAAVVALVALTVAGRPADDDHHFGHAKAEYFSAAVEGLMIFVAAGVILVTAVERFLHPQPIDNVGVGLGVSVVASVINGLVAVVLVRAGRRHDSITLRADGQHLLTDVWTSVGVVVGVLLVALTGWQRLDPVVASLVGINIVLTGVRLLRESVGGLMDTALPEERHREIAAALLPFASDEVDFHGLRTRKSGHHEFAELHLLVPGHWTVRRGHDLTEDVEQHLRRAMPELQVVIHLEPLEDPRSYDGVPVDLGALPAGPQGRTDLGREGIV</sequence>
<proteinExistence type="inferred from homology"/>
<evidence type="ECO:0000256" key="1">
    <source>
        <dbReference type="ARBA" id="ARBA00004141"/>
    </source>
</evidence>
<dbReference type="InterPro" id="IPR058533">
    <property type="entry name" value="Cation_efflux_TM"/>
</dbReference>
<dbReference type="SUPFAM" id="SSF161111">
    <property type="entry name" value="Cation efflux protein transmembrane domain-like"/>
    <property type="match status" value="1"/>
</dbReference>
<gene>
    <name evidence="10" type="ORF">GGG17_08630</name>
</gene>
<feature type="transmembrane region" description="Helical" evidence="7">
    <location>
        <begin position="128"/>
        <end position="147"/>
    </location>
</feature>
<feature type="domain" description="Cation efflux protein cytoplasmic" evidence="9">
    <location>
        <begin position="256"/>
        <end position="333"/>
    </location>
</feature>
<dbReference type="GO" id="GO:0015086">
    <property type="term" value="F:cadmium ion transmembrane transporter activity"/>
    <property type="evidence" value="ECO:0007669"/>
    <property type="project" value="TreeGrafter"/>
</dbReference>
<name>A0A6I3IHF8_9MICO</name>